<gene>
    <name evidence="3" type="ORF">LOTGIDRAFT_235223</name>
</gene>
<evidence type="ECO:0000313" key="3">
    <source>
        <dbReference type="EMBL" id="ESO86823.1"/>
    </source>
</evidence>
<evidence type="ECO:0000313" key="4">
    <source>
        <dbReference type="Proteomes" id="UP000030746"/>
    </source>
</evidence>
<dbReference type="GeneID" id="20249785"/>
<keyword evidence="4" id="KW-1185">Reference proteome</keyword>
<dbReference type="KEGG" id="lgi:LOTGIDRAFT_235223"/>
<dbReference type="CTD" id="20249785"/>
<accession>V3Z7K1</accession>
<protein>
    <recommendedName>
        <fullName evidence="2">Chitin-binding type-2 domain-containing protein</fullName>
    </recommendedName>
</protein>
<dbReference type="GO" id="GO:0005576">
    <property type="term" value="C:extracellular region"/>
    <property type="evidence" value="ECO:0007669"/>
    <property type="project" value="InterPro"/>
</dbReference>
<dbReference type="SUPFAM" id="SSF57625">
    <property type="entry name" value="Invertebrate chitin-binding proteins"/>
    <property type="match status" value="1"/>
</dbReference>
<dbReference type="Proteomes" id="UP000030746">
    <property type="component" value="Unassembled WGS sequence"/>
</dbReference>
<organism evidence="3 4">
    <name type="scientific">Lottia gigantea</name>
    <name type="common">Giant owl limpet</name>
    <dbReference type="NCBI Taxonomy" id="225164"/>
    <lineage>
        <taxon>Eukaryota</taxon>
        <taxon>Metazoa</taxon>
        <taxon>Spiralia</taxon>
        <taxon>Lophotrochozoa</taxon>
        <taxon>Mollusca</taxon>
        <taxon>Gastropoda</taxon>
        <taxon>Patellogastropoda</taxon>
        <taxon>Lottioidea</taxon>
        <taxon>Lottiidae</taxon>
        <taxon>Lottia</taxon>
    </lineage>
</organism>
<keyword evidence="1" id="KW-0732">Signal</keyword>
<name>V3Z7K1_LOTGI</name>
<dbReference type="Gene3D" id="2.170.140.10">
    <property type="entry name" value="Chitin binding domain"/>
    <property type="match status" value="1"/>
</dbReference>
<dbReference type="AlphaFoldDB" id="V3Z7K1"/>
<dbReference type="Pfam" id="PF01607">
    <property type="entry name" value="CBM_14"/>
    <property type="match status" value="1"/>
</dbReference>
<dbReference type="PROSITE" id="PS50940">
    <property type="entry name" value="CHIT_BIND_II"/>
    <property type="match status" value="1"/>
</dbReference>
<evidence type="ECO:0000256" key="1">
    <source>
        <dbReference type="SAM" id="SignalP"/>
    </source>
</evidence>
<proteinExistence type="predicted"/>
<feature type="domain" description="Chitin-binding type-2" evidence="2">
    <location>
        <begin position="79"/>
        <end position="137"/>
    </location>
</feature>
<dbReference type="InterPro" id="IPR036508">
    <property type="entry name" value="Chitin-bd_dom_sf"/>
</dbReference>
<feature type="signal peptide" evidence="1">
    <location>
        <begin position="1"/>
        <end position="19"/>
    </location>
</feature>
<dbReference type="RefSeq" id="XP_009062517.1">
    <property type="nucleotide sequence ID" value="XM_009064269.1"/>
</dbReference>
<feature type="chain" id="PRO_5004717648" description="Chitin-binding type-2 domain-containing protein" evidence="1">
    <location>
        <begin position="20"/>
        <end position="137"/>
    </location>
</feature>
<evidence type="ECO:0000259" key="2">
    <source>
        <dbReference type="PROSITE" id="PS50940"/>
    </source>
</evidence>
<sequence length="137" mass="15157">MHSLLTTGLFTALIALVTSQQYNRFGQAYPYQGNNQAWNGGNDNQYGGNDNNNFGGGNDFDYGGGGNNQFGRSGNEVAGVPCTGFELAMTYIPDEQDCHSFYRCALPRMNKVQFKCPDNQVFDKNYHNCRTLIPGEC</sequence>
<dbReference type="InterPro" id="IPR002557">
    <property type="entry name" value="Chitin-bd_dom"/>
</dbReference>
<reference evidence="3 4" key="1">
    <citation type="journal article" date="2013" name="Nature">
        <title>Insights into bilaterian evolution from three spiralian genomes.</title>
        <authorList>
            <person name="Simakov O."/>
            <person name="Marletaz F."/>
            <person name="Cho S.J."/>
            <person name="Edsinger-Gonzales E."/>
            <person name="Havlak P."/>
            <person name="Hellsten U."/>
            <person name="Kuo D.H."/>
            <person name="Larsson T."/>
            <person name="Lv J."/>
            <person name="Arendt D."/>
            <person name="Savage R."/>
            <person name="Osoegawa K."/>
            <person name="de Jong P."/>
            <person name="Grimwood J."/>
            <person name="Chapman J.A."/>
            <person name="Shapiro H."/>
            <person name="Aerts A."/>
            <person name="Otillar R.P."/>
            <person name="Terry A.Y."/>
            <person name="Boore J.L."/>
            <person name="Grigoriev I.V."/>
            <person name="Lindberg D.R."/>
            <person name="Seaver E.C."/>
            <person name="Weisblat D.A."/>
            <person name="Putnam N.H."/>
            <person name="Rokhsar D.S."/>
        </authorList>
    </citation>
    <scope>NUCLEOTIDE SEQUENCE [LARGE SCALE GENOMIC DNA]</scope>
</reference>
<dbReference type="OrthoDB" id="6020543at2759"/>
<dbReference type="EMBL" id="KB202990">
    <property type="protein sequence ID" value="ESO86823.1"/>
    <property type="molecule type" value="Genomic_DNA"/>
</dbReference>
<dbReference type="GO" id="GO:0008061">
    <property type="term" value="F:chitin binding"/>
    <property type="evidence" value="ECO:0007669"/>
    <property type="project" value="InterPro"/>
</dbReference>
<dbReference type="HOGENOM" id="CLU_1867424_0_0_1"/>